<dbReference type="SMART" id="SM00855">
    <property type="entry name" value="PGAM"/>
    <property type="match status" value="1"/>
</dbReference>
<comment type="caution">
    <text evidence="3">The sequence shown here is derived from an EMBL/GenBank/DDBJ whole genome shotgun (WGS) entry which is preliminary data.</text>
</comment>
<reference evidence="3 4" key="1">
    <citation type="submission" date="2019-03" db="EMBL/GenBank/DDBJ databases">
        <title>Subsurface microbial communities from deep shales in Ohio and West Virginia, USA.</title>
        <authorList>
            <person name="Wrighton K."/>
        </authorList>
    </citation>
    <scope>NUCLEOTIDE SEQUENCE [LARGE SCALE GENOMIC DNA]</scope>
    <source>
        <strain evidence="3 4">MSL 7</strain>
    </source>
</reference>
<evidence type="ECO:0000256" key="1">
    <source>
        <dbReference type="PIRSR" id="PIRSR613078-1"/>
    </source>
</evidence>
<dbReference type="PANTHER" id="PTHR48100">
    <property type="entry name" value="BROAD-SPECIFICITY PHOSPHATASE YOR283W-RELATED"/>
    <property type="match status" value="1"/>
</dbReference>
<dbReference type="GO" id="GO:0005829">
    <property type="term" value="C:cytosol"/>
    <property type="evidence" value="ECO:0007669"/>
    <property type="project" value="TreeGrafter"/>
</dbReference>
<evidence type="ECO:0000256" key="2">
    <source>
        <dbReference type="PIRSR" id="PIRSR613078-2"/>
    </source>
</evidence>
<feature type="active site" description="Tele-phosphohistidine intermediate" evidence="1">
    <location>
        <position position="9"/>
    </location>
</feature>
<organism evidence="3 4">
    <name type="scientific">Halanaerobium saccharolyticum</name>
    <dbReference type="NCBI Taxonomy" id="43595"/>
    <lineage>
        <taxon>Bacteria</taxon>
        <taxon>Bacillati</taxon>
        <taxon>Bacillota</taxon>
        <taxon>Clostridia</taxon>
        <taxon>Halanaerobiales</taxon>
        <taxon>Halanaerobiaceae</taxon>
        <taxon>Halanaerobium</taxon>
    </lineage>
</organism>
<name>A0A4R6R7S9_9FIRM</name>
<dbReference type="AlphaFoldDB" id="A0A4R6R7S9"/>
<dbReference type="EMBL" id="SNXX01000049">
    <property type="protein sequence ID" value="TDP81815.1"/>
    <property type="molecule type" value="Genomic_DNA"/>
</dbReference>
<sequence length="202" mass="23640">MTKIYLTRHGETEWNLQNRMQGWKESQLTKLGKKQAKRLSDRLADINFEAIYSSPLGRALETAKIICSDRKMEITIKENLKEMSFGKWEGKTSSEIKSNHLDEYKKFWEEPHLFRGESGETFEEVKNRVLPLIKEIISNHENDILIVTHTVIIKTLMAYFEGRDLENLWDPPFIHQTCLSLIEVSEDNTKIISHGDTSHYKE</sequence>
<protein>
    <submittedName>
        <fullName evidence="3">Phosphoglycerate mutase</fullName>
    </submittedName>
</protein>
<dbReference type="Gene3D" id="3.40.50.1240">
    <property type="entry name" value="Phosphoglycerate mutase-like"/>
    <property type="match status" value="1"/>
</dbReference>
<dbReference type="RefSeq" id="WP_133531329.1">
    <property type="nucleotide sequence ID" value="NZ_SNXX01000049.1"/>
</dbReference>
<evidence type="ECO:0000313" key="4">
    <source>
        <dbReference type="Proteomes" id="UP000295176"/>
    </source>
</evidence>
<gene>
    <name evidence="3" type="ORF">C7957_1496</name>
</gene>
<dbReference type="SUPFAM" id="SSF53254">
    <property type="entry name" value="Phosphoglycerate mutase-like"/>
    <property type="match status" value="1"/>
</dbReference>
<dbReference type="CDD" id="cd07067">
    <property type="entry name" value="HP_PGM_like"/>
    <property type="match status" value="1"/>
</dbReference>
<dbReference type="PIRSF" id="PIRSF000709">
    <property type="entry name" value="6PFK_2-Ptase"/>
    <property type="match status" value="1"/>
</dbReference>
<dbReference type="Proteomes" id="UP000295176">
    <property type="component" value="Unassembled WGS sequence"/>
</dbReference>
<feature type="binding site" evidence="2">
    <location>
        <begin position="8"/>
        <end position="15"/>
    </location>
    <ligand>
        <name>substrate</name>
    </ligand>
</feature>
<dbReference type="Pfam" id="PF00300">
    <property type="entry name" value="His_Phos_1"/>
    <property type="match status" value="1"/>
</dbReference>
<dbReference type="InterPro" id="IPR013078">
    <property type="entry name" value="His_Pase_superF_clade-1"/>
</dbReference>
<feature type="binding site" evidence="2">
    <location>
        <position position="58"/>
    </location>
    <ligand>
        <name>substrate</name>
    </ligand>
</feature>
<dbReference type="InterPro" id="IPR001345">
    <property type="entry name" value="PG/BPGM_mutase_AS"/>
</dbReference>
<feature type="active site" description="Proton donor/acceptor" evidence="1">
    <location>
        <position position="82"/>
    </location>
</feature>
<dbReference type="InterPro" id="IPR050275">
    <property type="entry name" value="PGM_Phosphatase"/>
</dbReference>
<dbReference type="InterPro" id="IPR029033">
    <property type="entry name" value="His_PPase_superfam"/>
</dbReference>
<dbReference type="PROSITE" id="PS00175">
    <property type="entry name" value="PG_MUTASE"/>
    <property type="match status" value="1"/>
</dbReference>
<accession>A0A4R6R7S9</accession>
<dbReference type="GO" id="GO:0016791">
    <property type="term" value="F:phosphatase activity"/>
    <property type="evidence" value="ECO:0007669"/>
    <property type="project" value="TreeGrafter"/>
</dbReference>
<evidence type="ECO:0000313" key="3">
    <source>
        <dbReference type="EMBL" id="TDP81815.1"/>
    </source>
</evidence>
<dbReference type="PANTHER" id="PTHR48100:SF44">
    <property type="entry name" value="PHOSPHATASE C1620.13-RELATED"/>
    <property type="match status" value="1"/>
</dbReference>
<proteinExistence type="predicted"/>